<evidence type="ECO:0000256" key="1">
    <source>
        <dbReference type="SAM" id="SignalP"/>
    </source>
</evidence>
<keyword evidence="4" id="KW-1185">Reference proteome</keyword>
<dbReference type="PROSITE" id="PS51257">
    <property type="entry name" value="PROKAR_LIPOPROTEIN"/>
    <property type="match status" value="1"/>
</dbReference>
<sequence length="247" mass="27750">MKKSTYGLLLIASMTFACGGIQEVREVTIQTEGVEVEVESEWISLFDGESFDGWKKYGGGDVGAAWKIQDGAIYLDATNKDGWQTGDGGDIVTEGEFDDFHLKVEWKIAKDGNSGIIFYVHESEEYAYPWMTGMEMQVLDNDGHPDAKIRTHRAGDLYDLIESSEESVRPVGEWNLAEIISKDGLLQLHLNGTKIVETTLWTPEWEELIAGSKFKDMPGFGTFKSGKIALQDHGDEVWFRNIEIKRL</sequence>
<dbReference type="STRING" id="529505.SAMN05421761_11053"/>
<reference evidence="4" key="1">
    <citation type="submission" date="2017-01" db="EMBL/GenBank/DDBJ databases">
        <authorList>
            <person name="Varghese N."/>
            <person name="Submissions S."/>
        </authorList>
    </citation>
    <scope>NUCLEOTIDE SEQUENCE [LARGE SCALE GENOMIC DNA]</scope>
    <source>
        <strain evidence="4">DSM 46698</strain>
    </source>
</reference>
<dbReference type="RefSeq" id="WP_076501776.1">
    <property type="nucleotide sequence ID" value="NZ_FTOP01000010.1"/>
</dbReference>
<dbReference type="Proteomes" id="UP000186026">
    <property type="component" value="Unassembled WGS sequence"/>
</dbReference>
<feature type="domain" description="3-keto-alpha-glucoside-1,2-lyase/3-keto-2-hydroxy-glucal hydratase" evidence="2">
    <location>
        <begin position="41"/>
        <end position="245"/>
    </location>
</feature>
<dbReference type="GO" id="GO:0016787">
    <property type="term" value="F:hydrolase activity"/>
    <property type="evidence" value="ECO:0007669"/>
    <property type="project" value="InterPro"/>
</dbReference>
<protein>
    <recommendedName>
        <fullName evidence="2">3-keto-alpha-glucoside-1,2-lyase/3-keto-2-hydroxy-glucal hydratase domain-containing protein</fullName>
    </recommendedName>
</protein>
<dbReference type="Pfam" id="PF06439">
    <property type="entry name" value="3keto-disac_hyd"/>
    <property type="match status" value="1"/>
</dbReference>
<name>A0A1N7NIL7_9BACT</name>
<dbReference type="Gene3D" id="2.60.120.560">
    <property type="entry name" value="Exo-inulinase, domain 1"/>
    <property type="match status" value="1"/>
</dbReference>
<dbReference type="AlphaFoldDB" id="A0A1N7NIL7"/>
<gene>
    <name evidence="3" type="ORF">SAMN05421761_11053</name>
</gene>
<proteinExistence type="predicted"/>
<feature type="chain" id="PRO_5012636658" description="3-keto-alpha-glucoside-1,2-lyase/3-keto-2-hydroxy-glucal hydratase domain-containing protein" evidence="1">
    <location>
        <begin position="20"/>
        <end position="247"/>
    </location>
</feature>
<dbReference type="OrthoDB" id="9806233at2"/>
<feature type="signal peptide" evidence="1">
    <location>
        <begin position="1"/>
        <end position="19"/>
    </location>
</feature>
<evidence type="ECO:0000313" key="4">
    <source>
        <dbReference type="Proteomes" id="UP000186026"/>
    </source>
</evidence>
<evidence type="ECO:0000313" key="3">
    <source>
        <dbReference type="EMBL" id="SIS98186.1"/>
    </source>
</evidence>
<keyword evidence="1" id="KW-0732">Signal</keyword>
<dbReference type="EMBL" id="FTOP01000010">
    <property type="protein sequence ID" value="SIS98186.1"/>
    <property type="molecule type" value="Genomic_DNA"/>
</dbReference>
<accession>A0A1N7NIL7</accession>
<evidence type="ECO:0000259" key="2">
    <source>
        <dbReference type="Pfam" id="PF06439"/>
    </source>
</evidence>
<organism evidence="3 4">
    <name type="scientific">Belliella pelovolcani</name>
    <dbReference type="NCBI Taxonomy" id="529505"/>
    <lineage>
        <taxon>Bacteria</taxon>
        <taxon>Pseudomonadati</taxon>
        <taxon>Bacteroidota</taxon>
        <taxon>Cytophagia</taxon>
        <taxon>Cytophagales</taxon>
        <taxon>Cyclobacteriaceae</taxon>
        <taxon>Belliella</taxon>
    </lineage>
</organism>
<dbReference type="InterPro" id="IPR010496">
    <property type="entry name" value="AL/BT2_dom"/>
</dbReference>